<evidence type="ECO:0000256" key="11">
    <source>
        <dbReference type="SAM" id="MobiDB-lite"/>
    </source>
</evidence>
<reference evidence="13 14" key="1">
    <citation type="submission" date="2018-03" db="EMBL/GenBank/DDBJ databases">
        <title>Genome sequencing of Melaminivora sp.</title>
        <authorList>
            <person name="Kim S.-J."/>
            <person name="Heo J."/>
            <person name="Ahn J.-H."/>
            <person name="Kwon S.-W."/>
        </authorList>
    </citation>
    <scope>NUCLEOTIDE SEQUENCE [LARGE SCALE GENOMIC DNA]</scope>
    <source>
        <strain evidence="13 14">SC2-9</strain>
    </source>
</reference>
<keyword evidence="8" id="KW-0326">Glycosidase</keyword>
<comment type="subcellular location">
    <subcellularLocation>
        <location evidence="2">Periplasm</location>
    </subcellularLocation>
</comment>
<keyword evidence="14" id="KW-1185">Reference proteome</keyword>
<name>A0A2R3QDF8_9BURK</name>
<evidence type="ECO:0000256" key="3">
    <source>
        <dbReference type="ARBA" id="ARBA00006880"/>
    </source>
</evidence>
<evidence type="ECO:0000313" key="13">
    <source>
        <dbReference type="EMBL" id="AVO49714.1"/>
    </source>
</evidence>
<accession>A0A2R3QDF8</accession>
<evidence type="ECO:0000259" key="12">
    <source>
        <dbReference type="SMART" id="SM00047"/>
    </source>
</evidence>
<dbReference type="InterPro" id="IPR019301">
    <property type="entry name" value="Flagellar_prot_FlgJ_N"/>
</dbReference>
<dbReference type="InterPro" id="IPR051056">
    <property type="entry name" value="Glycosyl_Hydrolase_73"/>
</dbReference>
<comment type="similarity">
    <text evidence="3">In the N-terminal section; belongs to the FlgJ family.</text>
</comment>
<evidence type="ECO:0000256" key="2">
    <source>
        <dbReference type="ARBA" id="ARBA00004418"/>
    </source>
</evidence>
<dbReference type="GO" id="GO:0071973">
    <property type="term" value="P:bacterial-type flagellum-dependent cell motility"/>
    <property type="evidence" value="ECO:0007669"/>
    <property type="project" value="TreeGrafter"/>
</dbReference>
<evidence type="ECO:0000256" key="5">
    <source>
        <dbReference type="ARBA" id="ARBA00013433"/>
    </source>
</evidence>
<dbReference type="GO" id="GO:0044780">
    <property type="term" value="P:bacterial-type flagellum assembly"/>
    <property type="evidence" value="ECO:0007669"/>
    <property type="project" value="InterPro"/>
</dbReference>
<feature type="compositionally biased region" description="Basic and acidic residues" evidence="11">
    <location>
        <begin position="145"/>
        <end position="161"/>
    </location>
</feature>
<dbReference type="PRINTS" id="PR01002">
    <property type="entry name" value="FLGFLGJ"/>
</dbReference>
<dbReference type="EMBL" id="CP027667">
    <property type="protein sequence ID" value="AVO49714.1"/>
    <property type="molecule type" value="Genomic_DNA"/>
</dbReference>
<dbReference type="PANTHER" id="PTHR33308">
    <property type="entry name" value="PEPTIDOGLYCAN HYDROLASE FLGJ"/>
    <property type="match status" value="1"/>
</dbReference>
<evidence type="ECO:0000256" key="8">
    <source>
        <dbReference type="ARBA" id="ARBA00023295"/>
    </source>
</evidence>
<dbReference type="NCBIfam" id="TIGR02541">
    <property type="entry name" value="flagell_FlgJ"/>
    <property type="match status" value="1"/>
</dbReference>
<keyword evidence="7 13" id="KW-0378">Hydrolase</keyword>
<protein>
    <recommendedName>
        <fullName evidence="5">Peptidoglycan hydrolase FlgJ</fullName>
    </recommendedName>
    <alternativeName>
        <fullName evidence="10">Muramidase FlgJ</fullName>
    </alternativeName>
</protein>
<evidence type="ECO:0000313" key="14">
    <source>
        <dbReference type="Proteomes" id="UP000237925"/>
    </source>
</evidence>
<dbReference type="Gene3D" id="2.10.70.40">
    <property type="entry name" value="peptidoglycan hydrolase"/>
    <property type="match status" value="1"/>
</dbReference>
<sequence length="322" mass="34106">MSLSASLPLAGSTAALASRQALAADARSLGDLKAQATQGGEGQRAATREAARQLESLFMRELIKSMREATMKSGLLDGAEGNLANDLMDQQLSVQMAGRPGGLAEAIQRQLARQLGGESQAPTLAPGSTLRLDAQQRRAPAGAARPDDPRAPSPQGKEDFVQGHRAAAEAVARESGIPASFMLGQAGHETGWGKSQIRHKDGSNSFNLFGIKAGSGWSGKVAEITTTEYIAGKPRKVTAKFRAYDSFQESFRDYARLMTENPRYEKALAKTHSAQAWAAELQKAGYATDPQYAAKLSRAIQSALGVPRENAMASRAAPGIQA</sequence>
<dbReference type="Pfam" id="PF10135">
    <property type="entry name" value="Rod-binding"/>
    <property type="match status" value="1"/>
</dbReference>
<dbReference type="FunFam" id="2.10.70.40:FF:000001">
    <property type="entry name" value="Flagellar assembly peptidoglycan hydrolase FlgJ"/>
    <property type="match status" value="1"/>
</dbReference>
<feature type="region of interest" description="Disordered" evidence="11">
    <location>
        <begin position="115"/>
        <end position="161"/>
    </location>
</feature>
<keyword evidence="13" id="KW-0966">Cell projection</keyword>
<proteinExistence type="inferred from homology"/>
<evidence type="ECO:0000256" key="10">
    <source>
        <dbReference type="ARBA" id="ARBA00030835"/>
    </source>
</evidence>
<dbReference type="SMART" id="SM00047">
    <property type="entry name" value="LYZ2"/>
    <property type="match status" value="1"/>
</dbReference>
<dbReference type="GO" id="GO:0016798">
    <property type="term" value="F:hydrolase activity, acting on glycosyl bonds"/>
    <property type="evidence" value="ECO:0007669"/>
    <property type="project" value="UniProtKB-KW"/>
</dbReference>
<gene>
    <name evidence="13" type="primary">flgJ</name>
    <name evidence="13" type="ORF">C6568_10955</name>
</gene>
<dbReference type="GO" id="GO:0042597">
    <property type="term" value="C:periplasmic space"/>
    <property type="evidence" value="ECO:0007669"/>
    <property type="project" value="UniProtKB-SubCell"/>
</dbReference>
<feature type="domain" description="Mannosyl-glycoprotein endo-beta-N-acetylglucosamidase-like" evidence="12">
    <location>
        <begin position="150"/>
        <end position="304"/>
    </location>
</feature>
<evidence type="ECO:0000256" key="9">
    <source>
        <dbReference type="ARBA" id="ARBA00023316"/>
    </source>
</evidence>
<dbReference type="GO" id="GO:0071555">
    <property type="term" value="P:cell wall organization"/>
    <property type="evidence" value="ECO:0007669"/>
    <property type="project" value="UniProtKB-KW"/>
</dbReference>
<keyword evidence="6" id="KW-0574">Periplasm</keyword>
<dbReference type="Pfam" id="PF01832">
    <property type="entry name" value="Glucosaminidase"/>
    <property type="match status" value="1"/>
</dbReference>
<keyword evidence="13" id="KW-0282">Flagellum</keyword>
<dbReference type="Gene3D" id="1.10.530.10">
    <property type="match status" value="1"/>
</dbReference>
<evidence type="ECO:0000256" key="7">
    <source>
        <dbReference type="ARBA" id="ARBA00022801"/>
    </source>
</evidence>
<dbReference type="PANTHER" id="PTHR33308:SF9">
    <property type="entry name" value="PEPTIDOGLYCAN HYDROLASE FLGJ"/>
    <property type="match status" value="1"/>
</dbReference>
<dbReference type="GO" id="GO:0004040">
    <property type="term" value="F:amidase activity"/>
    <property type="evidence" value="ECO:0007669"/>
    <property type="project" value="InterPro"/>
</dbReference>
<dbReference type="InterPro" id="IPR002901">
    <property type="entry name" value="MGlyc_endo_b_GlcNAc-like_dom"/>
</dbReference>
<comment type="similarity">
    <text evidence="4">In the C-terminal section; belongs to the glycosyl hydrolase 73 family.</text>
</comment>
<evidence type="ECO:0000256" key="4">
    <source>
        <dbReference type="ARBA" id="ARBA00007974"/>
    </source>
</evidence>
<comment type="function">
    <text evidence="1">Flagellum-specific muramidase which hydrolyzes the peptidoglycan layer to assemble the rod structure in the periplasmic space.</text>
</comment>
<dbReference type="OrthoDB" id="289937at2"/>
<evidence type="ECO:0000256" key="1">
    <source>
        <dbReference type="ARBA" id="ARBA00002954"/>
    </source>
</evidence>
<evidence type="ECO:0000256" key="6">
    <source>
        <dbReference type="ARBA" id="ARBA00022764"/>
    </source>
</evidence>
<dbReference type="RefSeq" id="WP_106684143.1">
    <property type="nucleotide sequence ID" value="NZ_CP027667.1"/>
</dbReference>
<organism evidence="13 14">
    <name type="scientific">Melaminivora suipulveris</name>
    <dbReference type="NCBI Taxonomy" id="2109913"/>
    <lineage>
        <taxon>Bacteria</taxon>
        <taxon>Pseudomonadati</taxon>
        <taxon>Pseudomonadota</taxon>
        <taxon>Betaproteobacteria</taxon>
        <taxon>Burkholderiales</taxon>
        <taxon>Comamonadaceae</taxon>
        <taxon>Melaminivora</taxon>
    </lineage>
</organism>
<keyword evidence="13" id="KW-0969">Cilium</keyword>
<dbReference type="Proteomes" id="UP000237925">
    <property type="component" value="Chromosome"/>
</dbReference>
<dbReference type="AlphaFoldDB" id="A0A2R3QDF8"/>
<dbReference type="KEGG" id="mela:C6568_10955"/>
<dbReference type="InterPro" id="IPR013377">
    <property type="entry name" value="FlgJ"/>
</dbReference>
<keyword evidence="9" id="KW-0961">Cell wall biogenesis/degradation</keyword>